<evidence type="ECO:0000313" key="3">
    <source>
        <dbReference type="Proteomes" id="UP000324897"/>
    </source>
</evidence>
<accession>A0A5J9WL13</accession>
<feature type="region of interest" description="Disordered" evidence="1">
    <location>
        <begin position="149"/>
        <end position="179"/>
    </location>
</feature>
<sequence length="309" mass="33207">MAARSHGSVRRRPADPVVEPRPLKPFVRFPPRDPRCRCPCAVAPSSWSTTSGKAGSPRARRQAAEDVGRHAMVAAARRAYSASGMAAARRAYSASGMAAASELRRISAGEREPRGGWIGGGQSEMGTAVVAAAAGGPRAFHLRTIEGEEVRRRRASKTSSNPTWAQLPQHAARAGGTGDSCSDKAELIGAAALDSSSTAAGRLRQQQLADMACSPIPRCPSQAWSDLLGRWNGRVRGRCREAGGEMKYNAKKVAVHLHSMVLNHHESTIFDLEAKCFGARSGRYLEWGLNHPMRSSYYLSIDGSIAEYI</sequence>
<reference evidence="2 3" key="1">
    <citation type="journal article" date="2019" name="Sci. Rep.">
        <title>A high-quality genome of Eragrostis curvula grass provides insights into Poaceae evolution and supports new strategies to enhance forage quality.</title>
        <authorList>
            <person name="Carballo J."/>
            <person name="Santos B.A.C.M."/>
            <person name="Zappacosta D."/>
            <person name="Garbus I."/>
            <person name="Selva J.P."/>
            <person name="Gallo C.A."/>
            <person name="Diaz A."/>
            <person name="Albertini E."/>
            <person name="Caccamo M."/>
            <person name="Echenique V."/>
        </authorList>
    </citation>
    <scope>NUCLEOTIDE SEQUENCE [LARGE SCALE GENOMIC DNA]</scope>
    <source>
        <strain evidence="3">cv. Victoria</strain>
        <tissue evidence="2">Leaf</tissue>
    </source>
</reference>
<organism evidence="2 3">
    <name type="scientific">Eragrostis curvula</name>
    <name type="common">weeping love grass</name>
    <dbReference type="NCBI Taxonomy" id="38414"/>
    <lineage>
        <taxon>Eukaryota</taxon>
        <taxon>Viridiplantae</taxon>
        <taxon>Streptophyta</taxon>
        <taxon>Embryophyta</taxon>
        <taxon>Tracheophyta</taxon>
        <taxon>Spermatophyta</taxon>
        <taxon>Magnoliopsida</taxon>
        <taxon>Liliopsida</taxon>
        <taxon>Poales</taxon>
        <taxon>Poaceae</taxon>
        <taxon>PACMAD clade</taxon>
        <taxon>Chloridoideae</taxon>
        <taxon>Eragrostideae</taxon>
        <taxon>Eragrostidinae</taxon>
        <taxon>Eragrostis</taxon>
    </lineage>
</organism>
<dbReference type="Gramene" id="TVU48939">
    <property type="protein sequence ID" value="TVU48939"/>
    <property type="gene ID" value="EJB05_00225"/>
</dbReference>
<evidence type="ECO:0000313" key="2">
    <source>
        <dbReference type="EMBL" id="TVU48939.1"/>
    </source>
</evidence>
<proteinExistence type="predicted"/>
<dbReference type="EMBL" id="RWGY01000002">
    <property type="protein sequence ID" value="TVU48939.1"/>
    <property type="molecule type" value="Genomic_DNA"/>
</dbReference>
<feature type="region of interest" description="Disordered" evidence="1">
    <location>
        <begin position="1"/>
        <end position="30"/>
    </location>
</feature>
<dbReference type="Proteomes" id="UP000324897">
    <property type="component" value="Chromosome 6"/>
</dbReference>
<gene>
    <name evidence="2" type="ORF">EJB05_00225</name>
</gene>
<comment type="caution">
    <text evidence="2">The sequence shown here is derived from an EMBL/GenBank/DDBJ whole genome shotgun (WGS) entry which is preliminary data.</text>
</comment>
<name>A0A5J9WL13_9POAL</name>
<keyword evidence="3" id="KW-1185">Reference proteome</keyword>
<protein>
    <submittedName>
        <fullName evidence="2">Uncharacterized protein</fullName>
    </submittedName>
</protein>
<feature type="compositionally biased region" description="Polar residues" evidence="1">
    <location>
        <begin position="157"/>
        <end position="166"/>
    </location>
</feature>
<dbReference type="AlphaFoldDB" id="A0A5J9WL13"/>
<evidence type="ECO:0000256" key="1">
    <source>
        <dbReference type="SAM" id="MobiDB-lite"/>
    </source>
</evidence>